<proteinExistence type="predicted"/>
<feature type="non-terminal residue" evidence="1">
    <location>
        <position position="184"/>
    </location>
</feature>
<name>A0A2W5SG59_9BACT</name>
<organism evidence="1 2">
    <name type="scientific">Archangium gephyra</name>
    <dbReference type="NCBI Taxonomy" id="48"/>
    <lineage>
        <taxon>Bacteria</taxon>
        <taxon>Pseudomonadati</taxon>
        <taxon>Myxococcota</taxon>
        <taxon>Myxococcia</taxon>
        <taxon>Myxococcales</taxon>
        <taxon>Cystobacterineae</taxon>
        <taxon>Archangiaceae</taxon>
        <taxon>Archangium</taxon>
    </lineage>
</organism>
<evidence type="ECO:0000313" key="2">
    <source>
        <dbReference type="Proteomes" id="UP000249061"/>
    </source>
</evidence>
<dbReference type="Proteomes" id="UP000249061">
    <property type="component" value="Unassembled WGS sequence"/>
</dbReference>
<comment type="caution">
    <text evidence="1">The sequence shown here is derived from an EMBL/GenBank/DDBJ whole genome shotgun (WGS) entry which is preliminary data.</text>
</comment>
<dbReference type="AlphaFoldDB" id="A0A2W5SG59"/>
<gene>
    <name evidence="1" type="ORF">DI536_37440</name>
</gene>
<evidence type="ECO:0000313" key="1">
    <source>
        <dbReference type="EMBL" id="PZR01892.1"/>
    </source>
</evidence>
<reference evidence="1 2" key="1">
    <citation type="submission" date="2017-08" db="EMBL/GenBank/DDBJ databases">
        <title>Infants hospitalized years apart are colonized by the same room-sourced microbial strains.</title>
        <authorList>
            <person name="Brooks B."/>
            <person name="Olm M.R."/>
            <person name="Firek B.A."/>
            <person name="Baker R."/>
            <person name="Thomas B.C."/>
            <person name="Morowitz M.J."/>
            <person name="Banfield J.F."/>
        </authorList>
    </citation>
    <scope>NUCLEOTIDE SEQUENCE [LARGE SCALE GENOMIC DNA]</scope>
    <source>
        <strain evidence="1">S2_003_000_R2_14</strain>
    </source>
</reference>
<sequence length="184" mass="20593">MSASSAHRQLEQLRDLPITYDLVIGDFGREAATRYVNILAQEERRFLERFLAKTGTPFFDEYRRIMFTLVADIAFLKHGMIHRTWSEHGRLTDDVLVAVKAHEVPEDLRRELAAVIQDGVASAKRRGYGTVRVVMPCNSLSDVLTGAVDRVTHEQVDFADVVAHGVIQSAIEQLRSTGCIGDSP</sequence>
<protein>
    <submittedName>
        <fullName evidence="1">Uncharacterized protein</fullName>
    </submittedName>
</protein>
<accession>A0A2W5SG59</accession>
<dbReference type="EMBL" id="QFQP01000248">
    <property type="protein sequence ID" value="PZR01892.1"/>
    <property type="molecule type" value="Genomic_DNA"/>
</dbReference>